<evidence type="ECO:0000313" key="2">
    <source>
        <dbReference type="EMBL" id="SDE20811.1"/>
    </source>
</evidence>
<protein>
    <submittedName>
        <fullName evidence="2">Cell division transport system permease protein</fullName>
    </submittedName>
</protein>
<keyword evidence="3" id="KW-1185">Reference proteome</keyword>
<dbReference type="EMBL" id="FNAP01000004">
    <property type="protein sequence ID" value="SDE20811.1"/>
    <property type="molecule type" value="Genomic_DNA"/>
</dbReference>
<dbReference type="OrthoDB" id="9814843at2"/>
<dbReference type="AlphaFoldDB" id="A0A1G7B1C6"/>
<evidence type="ECO:0000256" key="1">
    <source>
        <dbReference type="SAM" id="Phobius"/>
    </source>
</evidence>
<keyword evidence="1" id="KW-0472">Membrane</keyword>
<dbReference type="GO" id="GO:0051301">
    <property type="term" value="P:cell division"/>
    <property type="evidence" value="ECO:0007669"/>
    <property type="project" value="UniProtKB-KW"/>
</dbReference>
<feature type="transmembrane region" description="Helical" evidence="1">
    <location>
        <begin position="12"/>
        <end position="37"/>
    </location>
</feature>
<sequence length="297" mass="30696">MHSDLPLARDKTAMLVPVLVGVMVFLAVLAAAGALALGNILEDWRRDVSGSLTAQVPPVPGLGEASRVATDERVAQAAAVLRAQPGVASVRVLAEAELMALVEPWIGTGELVRDLPMPRLLDITLKPGAAARANPGQLAQALREAVPGATVDEHRLWLGRLMDLGEALGALGLAVVLVVSGATAVAVTHATRAALATYRPVIEVLHMIGAQDEYIARQFARSALLQGLKGGMGGFMLALPTLAGVGLLADRVEAGLVPSVSLSALDWAVLLLLPLGAAGLAMLTARLTVLRTLACMP</sequence>
<reference evidence="2 3" key="1">
    <citation type="submission" date="2016-10" db="EMBL/GenBank/DDBJ databases">
        <authorList>
            <person name="de Groot N.N."/>
        </authorList>
    </citation>
    <scope>NUCLEOTIDE SEQUENCE [LARGE SCALE GENOMIC DNA]</scope>
    <source>
        <strain evidence="2 3">ATCC 700224</strain>
    </source>
</reference>
<proteinExistence type="predicted"/>
<dbReference type="PANTHER" id="PTHR47755:SF1">
    <property type="entry name" value="CELL DIVISION PROTEIN FTSX"/>
    <property type="match status" value="1"/>
</dbReference>
<dbReference type="InterPro" id="IPR004513">
    <property type="entry name" value="FtsX"/>
</dbReference>
<dbReference type="GO" id="GO:0032153">
    <property type="term" value="C:cell division site"/>
    <property type="evidence" value="ECO:0007669"/>
    <property type="project" value="TreeGrafter"/>
</dbReference>
<keyword evidence="1" id="KW-0812">Transmembrane</keyword>
<dbReference type="RefSeq" id="WP_092784578.1">
    <property type="nucleotide sequence ID" value="NZ_FNAP01000004.1"/>
</dbReference>
<keyword evidence="2" id="KW-0131">Cell cycle</keyword>
<keyword evidence="2" id="KW-0132">Cell division</keyword>
<evidence type="ECO:0000313" key="3">
    <source>
        <dbReference type="Proteomes" id="UP000199412"/>
    </source>
</evidence>
<feature type="transmembrane region" description="Helical" evidence="1">
    <location>
        <begin position="227"/>
        <end position="247"/>
    </location>
</feature>
<name>A0A1G7B1C6_9PROT</name>
<feature type="transmembrane region" description="Helical" evidence="1">
    <location>
        <begin position="267"/>
        <end position="289"/>
    </location>
</feature>
<dbReference type="GO" id="GO:0016020">
    <property type="term" value="C:membrane"/>
    <property type="evidence" value="ECO:0007669"/>
    <property type="project" value="InterPro"/>
</dbReference>
<organism evidence="2 3">
    <name type="scientific">Rhodospira trueperi</name>
    <dbReference type="NCBI Taxonomy" id="69960"/>
    <lineage>
        <taxon>Bacteria</taxon>
        <taxon>Pseudomonadati</taxon>
        <taxon>Pseudomonadota</taxon>
        <taxon>Alphaproteobacteria</taxon>
        <taxon>Rhodospirillales</taxon>
        <taxon>Rhodospirillaceae</taxon>
        <taxon>Rhodospira</taxon>
    </lineage>
</organism>
<feature type="transmembrane region" description="Helical" evidence="1">
    <location>
        <begin position="167"/>
        <end position="190"/>
    </location>
</feature>
<dbReference type="STRING" id="69960.SAMN05421720_104185"/>
<accession>A0A1G7B1C6</accession>
<gene>
    <name evidence="2" type="ORF">SAMN05421720_104185</name>
</gene>
<keyword evidence="1" id="KW-1133">Transmembrane helix</keyword>
<dbReference type="PANTHER" id="PTHR47755">
    <property type="entry name" value="CELL DIVISION PROTEIN FTSX"/>
    <property type="match status" value="1"/>
</dbReference>
<dbReference type="Proteomes" id="UP000199412">
    <property type="component" value="Unassembled WGS sequence"/>
</dbReference>